<feature type="region of interest" description="Disordered" evidence="1">
    <location>
        <begin position="600"/>
        <end position="622"/>
    </location>
</feature>
<evidence type="ECO:0000259" key="3">
    <source>
        <dbReference type="Pfam" id="PF05569"/>
    </source>
</evidence>
<dbReference type="InterPro" id="IPR052173">
    <property type="entry name" value="Beta-lactam_resp_regulator"/>
</dbReference>
<accession>A0ABT7ZQD9</accession>
<feature type="region of interest" description="Disordered" evidence="1">
    <location>
        <begin position="515"/>
        <end position="550"/>
    </location>
</feature>
<dbReference type="PANTHER" id="PTHR34978">
    <property type="entry name" value="POSSIBLE SENSOR-TRANSDUCER PROTEIN BLAR"/>
    <property type="match status" value="1"/>
</dbReference>
<organism evidence="4 5">
    <name type="scientific">Winogradskyella bathintestinalis</name>
    <dbReference type="NCBI Taxonomy" id="3035208"/>
    <lineage>
        <taxon>Bacteria</taxon>
        <taxon>Pseudomonadati</taxon>
        <taxon>Bacteroidota</taxon>
        <taxon>Flavobacteriia</taxon>
        <taxon>Flavobacteriales</taxon>
        <taxon>Flavobacteriaceae</taxon>
        <taxon>Winogradskyella</taxon>
    </lineage>
</organism>
<feature type="domain" description="Peptidase M56" evidence="3">
    <location>
        <begin position="163"/>
        <end position="254"/>
    </location>
</feature>
<proteinExistence type="predicted"/>
<dbReference type="Proteomes" id="UP001231197">
    <property type="component" value="Unassembled WGS sequence"/>
</dbReference>
<dbReference type="Pfam" id="PF05569">
    <property type="entry name" value="Peptidase_M56"/>
    <property type="match status" value="1"/>
</dbReference>
<feature type="region of interest" description="Disordered" evidence="1">
    <location>
        <begin position="673"/>
        <end position="694"/>
    </location>
</feature>
<evidence type="ECO:0000256" key="1">
    <source>
        <dbReference type="SAM" id="MobiDB-lite"/>
    </source>
</evidence>
<feature type="compositionally biased region" description="Basic and acidic residues" evidence="1">
    <location>
        <begin position="528"/>
        <end position="542"/>
    </location>
</feature>
<evidence type="ECO:0000313" key="4">
    <source>
        <dbReference type="EMBL" id="MDN3491232.1"/>
    </source>
</evidence>
<gene>
    <name evidence="4" type="ORF">QMA06_00765</name>
</gene>
<keyword evidence="2" id="KW-1133">Transmembrane helix</keyword>
<keyword evidence="2" id="KW-0472">Membrane</keyword>
<dbReference type="RefSeq" id="WP_290204975.1">
    <property type="nucleotide sequence ID" value="NZ_JASDDK010000001.1"/>
</dbReference>
<dbReference type="CDD" id="cd07341">
    <property type="entry name" value="M56_BlaR1_MecR1_like"/>
    <property type="match status" value="1"/>
</dbReference>
<feature type="transmembrane region" description="Helical" evidence="2">
    <location>
        <begin position="34"/>
        <end position="55"/>
    </location>
</feature>
<feature type="transmembrane region" description="Helical" evidence="2">
    <location>
        <begin position="265"/>
        <end position="284"/>
    </location>
</feature>
<feature type="compositionally biased region" description="Pro residues" evidence="1">
    <location>
        <begin position="605"/>
        <end position="615"/>
    </location>
</feature>
<protein>
    <submittedName>
        <fullName evidence="4">M56 family metallopeptidase</fullName>
    </submittedName>
</protein>
<comment type="caution">
    <text evidence="4">The sequence shown here is derived from an EMBL/GenBank/DDBJ whole genome shotgun (WGS) entry which is preliminary data.</text>
</comment>
<reference evidence="4 5" key="1">
    <citation type="journal article" date="2023" name="Int. J. Syst. Evol. Microbiol.">
        <title>Winogradskyella bathintestinalis sp. nov., isolated from the intestine of the deep-sea loosejaw dragonfish, Malacosteus niger.</title>
        <authorList>
            <person name="Uniacke-Lowe S."/>
            <person name="Johnson C.N."/>
            <person name="Stanton C."/>
            <person name="Hill C."/>
            <person name="Ross P."/>
        </authorList>
    </citation>
    <scope>NUCLEOTIDE SEQUENCE [LARGE SCALE GENOMIC DNA]</scope>
    <source>
        <strain evidence="4 5">APC 3343</strain>
    </source>
</reference>
<dbReference type="EMBL" id="JASDDK010000001">
    <property type="protein sequence ID" value="MDN3491232.1"/>
    <property type="molecule type" value="Genomic_DNA"/>
</dbReference>
<evidence type="ECO:0000256" key="2">
    <source>
        <dbReference type="SAM" id="Phobius"/>
    </source>
</evidence>
<keyword evidence="2" id="KW-0812">Transmembrane</keyword>
<keyword evidence="5" id="KW-1185">Reference proteome</keyword>
<sequence length="820" mass="93654">METYIFKFSVCLLVFWAVYILLLERQNMHRFKRFYLLGAVVTALIIPVLSITNYIEPEIAGIEVSSVIIPTDTSLVELPKEQDPFLDFATVFWVIYSLGLLLFTIRFIINLSKMYKHISANETITEKPFIYVLLEECKIPHSFFKYIFFNKLKFESDVIPKEVILHEETHAKQLHSLDIIALELLQIVLWFHPLIYIFKHHIKLNHEFLADQAVLKQGVNIKSYQNILLQFSSSTQNYQLSSAINYSSIKKRFTVMKTQTSKTRIGISTLLLLPIIAILFYSFAERVEVAKEQSYDMASINNDFNEDKTLQIEDLDQKIVEIYVKKYNAYENLRNTKPHYIHKSRSQQKELDALFSELSSLYSRMSVANQDKVKRTSPPISPYVQITLNGKTYYKKHEALTNEEKATLPPPPPPPSFSNQENNENAGQILKSLDDEINVVKPIMVILINRNGQLLIDDKLGSLEDIETKLQTLKKTFDHNRAIYVRYDPSEASEKVLKVVGSSIKEYDFKVIHADASQDIPPPPPTAYKKDKDGPNLTDSDHYPIPPTNMQEKASANQVAAYNDWAKQLNSTDNKIIKKTDLKKYTHIYRIMSAEQKKTAEAFPKLPPPPPPPTKVAPYKNGKKKTLSEIIKETPKGVMSGYELLENGKSHYYTVHNGKKTYYNKDGYITDNKGKVLPPPPPPPTKAAQYKNGKKKTLNEIIKETPKGVMSGYQILDNGQSHYYTIHNGKKTYYNKDGYITDKKGKVLPPPPPPPSTNPSFLEYIIDMEKQGASFYLDGKKITAKEAKAIAKNNKGKNTDMVTQLDANGKYVVKLSNPKD</sequence>
<feature type="region of interest" description="Disordered" evidence="1">
    <location>
        <begin position="403"/>
        <end position="423"/>
    </location>
</feature>
<dbReference type="InterPro" id="IPR008756">
    <property type="entry name" value="Peptidase_M56"/>
</dbReference>
<feature type="transmembrane region" description="Helical" evidence="2">
    <location>
        <begin position="6"/>
        <end position="22"/>
    </location>
</feature>
<feature type="transmembrane region" description="Helical" evidence="2">
    <location>
        <begin position="88"/>
        <end position="109"/>
    </location>
</feature>
<evidence type="ECO:0000313" key="5">
    <source>
        <dbReference type="Proteomes" id="UP001231197"/>
    </source>
</evidence>
<dbReference type="PANTHER" id="PTHR34978:SF3">
    <property type="entry name" value="SLR0241 PROTEIN"/>
    <property type="match status" value="1"/>
</dbReference>
<name>A0ABT7ZQD9_9FLAO</name>